<accession>A0A8S5RQE3</accession>
<proteinExistence type="predicted"/>
<organism evidence="1">
    <name type="scientific">virus sp. ctQ5V6</name>
    <dbReference type="NCBI Taxonomy" id="2825815"/>
    <lineage>
        <taxon>Viruses</taxon>
    </lineage>
</organism>
<sequence length="317" mass="35775">MVEEKKQEVATKGKEQAGLVVNNAFVDGLVSQLQQKEKFGLTFPKGYNYSNELMGAYLILKETVDKNNKSVLETCTQVSIANTLMDMVTMGLSMQKKQCYPVAYGGKLQCQVSVYGNTCIARNYGMKNIDAMCIYDGDKFKYHIENARIVIDCHEQDFMNINTDKIIGAYAIVTMEDDSKYIEIMNMDMIKQAWKQGFGYKENGSGTHQKFTDQMAMKTVKNRALKYIIRTYGTQMLNDAYDNVEATETDDRTIIDVEHDIAENANSEDFIVADAEVKESVKDGVEKSVGAHFDVEVPVKDDRKISTDADVPDFMKN</sequence>
<dbReference type="GO" id="GO:0006259">
    <property type="term" value="P:DNA metabolic process"/>
    <property type="evidence" value="ECO:0007669"/>
    <property type="project" value="InterPro"/>
</dbReference>
<dbReference type="Pfam" id="PF03837">
    <property type="entry name" value="RecT"/>
    <property type="match status" value="1"/>
</dbReference>
<dbReference type="InterPro" id="IPR018330">
    <property type="entry name" value="RecT_fam"/>
</dbReference>
<evidence type="ECO:0000313" key="1">
    <source>
        <dbReference type="EMBL" id="DAE33378.1"/>
    </source>
</evidence>
<name>A0A8S5RQE3_9VIRU</name>
<reference evidence="1" key="1">
    <citation type="journal article" date="2021" name="Proc. Natl. Acad. Sci. U.S.A.">
        <title>A Catalog of Tens of Thousands of Viruses from Human Metagenomes Reveals Hidden Associations with Chronic Diseases.</title>
        <authorList>
            <person name="Tisza M.J."/>
            <person name="Buck C.B."/>
        </authorList>
    </citation>
    <scope>NUCLEOTIDE SEQUENCE</scope>
    <source>
        <strain evidence="1">CtQ5V6</strain>
    </source>
</reference>
<protein>
    <submittedName>
        <fullName evidence="1">RecT protein</fullName>
    </submittedName>
</protein>
<dbReference type="GO" id="GO:0003677">
    <property type="term" value="F:DNA binding"/>
    <property type="evidence" value="ECO:0007669"/>
    <property type="project" value="InterPro"/>
</dbReference>
<dbReference type="EMBL" id="BK059134">
    <property type="protein sequence ID" value="DAE33378.1"/>
    <property type="molecule type" value="Genomic_DNA"/>
</dbReference>